<reference evidence="7 8" key="2">
    <citation type="submission" date="2020-08" db="EMBL/GenBank/DDBJ databases">
        <authorList>
            <person name="Partida-Martinez L."/>
            <person name="Huntemann M."/>
            <person name="Clum A."/>
            <person name="Wang J."/>
            <person name="Palaniappan K."/>
            <person name="Ritter S."/>
            <person name="Chen I.-M."/>
            <person name="Stamatis D."/>
            <person name="Reddy T."/>
            <person name="O'Malley R."/>
            <person name="Daum C."/>
            <person name="Shapiro N."/>
            <person name="Ivanova N."/>
            <person name="Kyrpides N."/>
            <person name="Woyke T."/>
        </authorList>
    </citation>
    <scope>NUCLEOTIDE SEQUENCE [LARGE SCALE GENOMIC DNA]</scope>
    <source>
        <strain evidence="7 8">AS2.23</strain>
    </source>
</reference>
<reference evidence="7 8" key="1">
    <citation type="submission" date="2020-08" db="EMBL/GenBank/DDBJ databases">
        <title>The Agave Microbiome: Exploring the role of microbial communities in plant adaptations to desert environments.</title>
        <authorList>
            <person name="Partida-Martinez L.P."/>
        </authorList>
    </citation>
    <scope>NUCLEOTIDE SEQUENCE [LARGE SCALE GENOMIC DNA]</scope>
    <source>
        <strain evidence="7 8">AS2.23</strain>
    </source>
</reference>
<proteinExistence type="predicted"/>
<evidence type="ECO:0000256" key="6">
    <source>
        <dbReference type="SAM" id="MobiDB-lite"/>
    </source>
</evidence>
<evidence type="ECO:0000256" key="5">
    <source>
        <dbReference type="ARBA" id="ARBA00023288"/>
    </source>
</evidence>
<accession>A0A7W4TQR8</accession>
<dbReference type="PANTHER" id="PTHR43649">
    <property type="entry name" value="ARABINOSE-BINDING PROTEIN-RELATED"/>
    <property type="match status" value="1"/>
</dbReference>
<sequence>MRSKPKSRPDREVTATPAPRAPRPSRRQTLAGVAAAALLLAGCSGGSDTGGGAGGDGGAAGPVELTFWTWAPNMEKVVQIWNDTHPDTRVTVNKQDGGDAAVVKLLTAIKAGDGAPDLMQAEYQKIPTLVSSDALADISEQLGDDVAGAFPDSVWNSVTLGSDAVYAVPQDSGPMVFMYRADLFQQYGITVPTTWDEYAAAARAIHAADPTKFLGTFSANDPGWFAGLAQQAGASWWGVDGEAWSVDVDSEATRKVASYWGGLVQEGVIDNTPMYTPEWNAALNDGTQVGWVGSVWSPAVLEGITPDTAGKWMAAPLPQWDAASPAGGNWGGSATAVTSQSEHPQQAAEFVEWLNTDPEAVKALADVSGVYPAATEAAGQALTDPPAFIANQPDYYDVVGQVAETTNDFTYGPNVNVAYSAYTDAFAAAAEQRDAAAFTTALATIQETTVDDLENTGFTVAK</sequence>
<dbReference type="AlphaFoldDB" id="A0A7W4TQR8"/>
<keyword evidence="4" id="KW-0564">Palmitate</keyword>
<keyword evidence="1" id="KW-1003">Cell membrane</keyword>
<dbReference type="Proteomes" id="UP000533269">
    <property type="component" value="Unassembled WGS sequence"/>
</dbReference>
<evidence type="ECO:0000256" key="1">
    <source>
        <dbReference type="ARBA" id="ARBA00022475"/>
    </source>
</evidence>
<keyword evidence="5" id="KW-0449">Lipoprotein</keyword>
<keyword evidence="7" id="KW-0813">Transport</keyword>
<dbReference type="InterPro" id="IPR050490">
    <property type="entry name" value="Bact_solute-bd_prot1"/>
</dbReference>
<keyword evidence="3" id="KW-0472">Membrane</keyword>
<dbReference type="Gene3D" id="3.40.190.10">
    <property type="entry name" value="Periplasmic binding protein-like II"/>
    <property type="match status" value="1"/>
</dbReference>
<dbReference type="Pfam" id="PF01547">
    <property type="entry name" value="SBP_bac_1"/>
    <property type="match status" value="1"/>
</dbReference>
<protein>
    <submittedName>
        <fullName evidence="7">Multiple sugar transport system substrate-binding protein</fullName>
    </submittedName>
</protein>
<keyword evidence="2" id="KW-0732">Signal</keyword>
<evidence type="ECO:0000256" key="3">
    <source>
        <dbReference type="ARBA" id="ARBA00023136"/>
    </source>
</evidence>
<dbReference type="PANTHER" id="PTHR43649:SF33">
    <property type="entry name" value="POLYGALACTURONAN_RHAMNOGALACTURONAN-BINDING PROTEIN YTCQ"/>
    <property type="match status" value="1"/>
</dbReference>
<dbReference type="EMBL" id="JACHVY010000007">
    <property type="protein sequence ID" value="MBB2903395.1"/>
    <property type="molecule type" value="Genomic_DNA"/>
</dbReference>
<evidence type="ECO:0000256" key="4">
    <source>
        <dbReference type="ARBA" id="ARBA00023139"/>
    </source>
</evidence>
<dbReference type="InterPro" id="IPR006059">
    <property type="entry name" value="SBP"/>
</dbReference>
<keyword evidence="7" id="KW-0762">Sugar transport</keyword>
<evidence type="ECO:0000313" key="7">
    <source>
        <dbReference type="EMBL" id="MBB2903395.1"/>
    </source>
</evidence>
<name>A0A7W4TQR8_KINRA</name>
<organism evidence="7 8">
    <name type="scientific">Kineococcus radiotolerans</name>
    <dbReference type="NCBI Taxonomy" id="131568"/>
    <lineage>
        <taxon>Bacteria</taxon>
        <taxon>Bacillati</taxon>
        <taxon>Actinomycetota</taxon>
        <taxon>Actinomycetes</taxon>
        <taxon>Kineosporiales</taxon>
        <taxon>Kineosporiaceae</taxon>
        <taxon>Kineococcus</taxon>
    </lineage>
</organism>
<feature type="region of interest" description="Disordered" evidence="6">
    <location>
        <begin position="1"/>
        <end position="27"/>
    </location>
</feature>
<evidence type="ECO:0000256" key="2">
    <source>
        <dbReference type="ARBA" id="ARBA00022729"/>
    </source>
</evidence>
<evidence type="ECO:0000313" key="8">
    <source>
        <dbReference type="Proteomes" id="UP000533269"/>
    </source>
</evidence>
<dbReference type="SUPFAM" id="SSF53850">
    <property type="entry name" value="Periplasmic binding protein-like II"/>
    <property type="match status" value="1"/>
</dbReference>
<gene>
    <name evidence="7" type="ORF">FHR75_004237</name>
</gene>
<comment type="caution">
    <text evidence="7">The sequence shown here is derived from an EMBL/GenBank/DDBJ whole genome shotgun (WGS) entry which is preliminary data.</text>
</comment>